<dbReference type="SUPFAM" id="SSF53697">
    <property type="entry name" value="SIS domain"/>
    <property type="match status" value="1"/>
</dbReference>
<dbReference type="SMART" id="SM00116">
    <property type="entry name" value="CBS"/>
    <property type="match status" value="1"/>
</dbReference>
<evidence type="ECO:0000256" key="5">
    <source>
        <dbReference type="PIRSR" id="PIRSR004692-2"/>
    </source>
</evidence>
<evidence type="ECO:0000256" key="2">
    <source>
        <dbReference type="ARBA" id="ARBA00022737"/>
    </source>
</evidence>
<organism evidence="10 11">
    <name type="scientific">Candidatus Sulfurimonas baltica</name>
    <dbReference type="NCBI Taxonomy" id="2740404"/>
    <lineage>
        <taxon>Bacteria</taxon>
        <taxon>Pseudomonadati</taxon>
        <taxon>Campylobacterota</taxon>
        <taxon>Epsilonproteobacteria</taxon>
        <taxon>Campylobacterales</taxon>
        <taxon>Sulfurimonadaceae</taxon>
        <taxon>Sulfurimonas</taxon>
    </lineage>
</organism>
<feature type="binding site" evidence="5">
    <location>
        <position position="73"/>
    </location>
    <ligand>
        <name>Zn(2+)</name>
        <dbReference type="ChEBI" id="CHEBI:29105"/>
    </ligand>
</feature>
<dbReference type="PANTHER" id="PTHR42745:SF1">
    <property type="entry name" value="ARABINOSE 5-PHOSPHATE ISOMERASE KDSD"/>
    <property type="match status" value="1"/>
</dbReference>
<dbReference type="KEGG" id="sbal:HUE88_13055"/>
<keyword evidence="2" id="KW-0677">Repeat</keyword>
<dbReference type="PROSITE" id="PS51464">
    <property type="entry name" value="SIS"/>
    <property type="match status" value="1"/>
</dbReference>
<accession>A0A7S7LV64</accession>
<dbReference type="GO" id="GO:0046872">
    <property type="term" value="F:metal ion binding"/>
    <property type="evidence" value="ECO:0007669"/>
    <property type="project" value="UniProtKB-KW"/>
</dbReference>
<dbReference type="Gene3D" id="3.40.50.10490">
    <property type="entry name" value="Glucose-6-phosphate isomerase like protein, domain 1"/>
    <property type="match status" value="1"/>
</dbReference>
<sequence>MNYKKIAQETLEIEANTLLQSAKKIDDVFDRAVEIILACSGKLIITGVGKSGLIGAKMAATFASTGTPSFFLHPTEALHGDLGMIGKEDVVIAISYSGESEELSSILPHVKRFNTPLIGMTRDRNSTLGKYSDLVIDVVVEKEACPLNIAPTSSTTLTLALGDALAVCLMKARDFKKSDFASFHPGGALGKQLFVKVSDLMRTKDLPIISSDTKLKDAIVKISEGRLGTVLVTDSENRLLALVSDGDIRRALLSEDFSLEDEVYKYATHNPRTIDNENILASEALVAIEEMKIQLLVVTDKDKKVKGVLHIHTLIEKGIS</sequence>
<evidence type="ECO:0000313" key="10">
    <source>
        <dbReference type="EMBL" id="QOY51998.1"/>
    </source>
</evidence>
<comment type="similarity">
    <text evidence="1 4">Belongs to the SIS family. GutQ/KpsF subfamily.</text>
</comment>
<evidence type="ECO:0000256" key="7">
    <source>
        <dbReference type="PROSITE-ProRule" id="PRU00703"/>
    </source>
</evidence>
<dbReference type="NCBIfam" id="TIGR00393">
    <property type="entry name" value="kpsF"/>
    <property type="match status" value="1"/>
</dbReference>
<protein>
    <submittedName>
        <fullName evidence="10">KpsF/GutQ family sugar-phosphate isomerase</fullName>
    </submittedName>
</protein>
<keyword evidence="3 7" id="KW-0129">CBS domain</keyword>
<dbReference type="GO" id="GO:0097367">
    <property type="term" value="F:carbohydrate derivative binding"/>
    <property type="evidence" value="ECO:0007669"/>
    <property type="project" value="InterPro"/>
</dbReference>
<dbReference type="GO" id="GO:0005975">
    <property type="term" value="P:carbohydrate metabolic process"/>
    <property type="evidence" value="ECO:0007669"/>
    <property type="project" value="InterPro"/>
</dbReference>
<keyword evidence="5" id="KW-0862">Zinc</keyword>
<dbReference type="Gene3D" id="3.10.580.10">
    <property type="entry name" value="CBS-domain"/>
    <property type="match status" value="1"/>
</dbReference>
<keyword evidence="5" id="KW-0479">Metal-binding</keyword>
<gene>
    <name evidence="10" type="ORF">HUE88_13055</name>
</gene>
<dbReference type="InterPro" id="IPR000644">
    <property type="entry name" value="CBS_dom"/>
</dbReference>
<dbReference type="Proteomes" id="UP000593994">
    <property type="component" value="Chromosome"/>
</dbReference>
<feature type="domain" description="CBS" evidence="8">
    <location>
        <begin position="201"/>
        <end position="259"/>
    </location>
</feature>
<dbReference type="CDD" id="cd05014">
    <property type="entry name" value="SIS_Kpsf"/>
    <property type="match status" value="1"/>
</dbReference>
<feature type="site" description="Catalytically relevant" evidence="6">
    <location>
        <position position="50"/>
    </location>
</feature>
<keyword evidence="11" id="KW-1185">Reference proteome</keyword>
<dbReference type="AlphaFoldDB" id="A0A7S7LV64"/>
<proteinExistence type="inferred from homology"/>
<dbReference type="PANTHER" id="PTHR42745">
    <property type="match status" value="1"/>
</dbReference>
<dbReference type="RefSeq" id="WP_194369637.1">
    <property type="nucleotide sequence ID" value="NZ_CP054492.1"/>
</dbReference>
<evidence type="ECO:0000256" key="6">
    <source>
        <dbReference type="PIRSR" id="PIRSR004692-3"/>
    </source>
</evidence>
<dbReference type="InterPro" id="IPR050986">
    <property type="entry name" value="GutQ/KpsF_isomerases"/>
</dbReference>
<dbReference type="InterPro" id="IPR046348">
    <property type="entry name" value="SIS_dom_sf"/>
</dbReference>
<dbReference type="GO" id="GO:1901135">
    <property type="term" value="P:carbohydrate derivative metabolic process"/>
    <property type="evidence" value="ECO:0007669"/>
    <property type="project" value="InterPro"/>
</dbReference>
<dbReference type="InterPro" id="IPR046342">
    <property type="entry name" value="CBS_dom_sf"/>
</dbReference>
<dbReference type="InterPro" id="IPR004800">
    <property type="entry name" value="KdsD/KpsF-type"/>
</dbReference>
<dbReference type="CDD" id="cd04604">
    <property type="entry name" value="CBS_pair_SIS_assoc"/>
    <property type="match status" value="1"/>
</dbReference>
<dbReference type="Pfam" id="PF01380">
    <property type="entry name" value="SIS"/>
    <property type="match status" value="1"/>
</dbReference>
<dbReference type="EMBL" id="CP054492">
    <property type="protein sequence ID" value="QOY51998.1"/>
    <property type="molecule type" value="Genomic_DNA"/>
</dbReference>
<evidence type="ECO:0000256" key="4">
    <source>
        <dbReference type="PIRNR" id="PIRNR004692"/>
    </source>
</evidence>
<dbReference type="PIRSF" id="PIRSF004692">
    <property type="entry name" value="KdsD_KpsF"/>
    <property type="match status" value="1"/>
</dbReference>
<feature type="site" description="Catalytically relevant" evidence="6">
    <location>
        <position position="184"/>
    </location>
</feature>
<feature type="domain" description="SIS" evidence="9">
    <location>
        <begin position="32"/>
        <end position="175"/>
    </location>
</feature>
<dbReference type="FunFam" id="3.40.50.10490:FF:000011">
    <property type="entry name" value="Arabinose 5-phosphate isomerase"/>
    <property type="match status" value="1"/>
</dbReference>
<dbReference type="InterPro" id="IPR001347">
    <property type="entry name" value="SIS_dom"/>
</dbReference>
<name>A0A7S7LV64_9BACT</name>
<evidence type="ECO:0000259" key="8">
    <source>
        <dbReference type="PROSITE" id="PS51371"/>
    </source>
</evidence>
<dbReference type="Pfam" id="PF00571">
    <property type="entry name" value="CBS"/>
    <property type="match status" value="1"/>
</dbReference>
<dbReference type="PROSITE" id="PS51371">
    <property type="entry name" value="CBS"/>
    <property type="match status" value="1"/>
</dbReference>
<feature type="site" description="Catalytically relevant" evidence="6">
    <location>
        <position position="143"/>
    </location>
</feature>
<dbReference type="GO" id="GO:0019146">
    <property type="term" value="F:arabinose-5-phosphate isomerase activity"/>
    <property type="evidence" value="ECO:0007669"/>
    <property type="project" value="UniProtKB-ARBA"/>
</dbReference>
<reference evidence="10 11" key="1">
    <citation type="submission" date="2020-05" db="EMBL/GenBank/DDBJ databases">
        <title>Sulfurimonas marisnigri, sp. nov., and Sulfurimonas baltica, sp. nov., manganese oxide reducing chemolithoautotrophs of the class Epsilonproteobacteria isolated from the pelagic redoxclines of the Black and Baltic Seas and emended description of the genus Sulfurimonas.</title>
        <authorList>
            <person name="Henkel J.V."/>
            <person name="Laudan C."/>
            <person name="Werner J."/>
            <person name="Neu T."/>
            <person name="Plewe S."/>
            <person name="Sproer C."/>
            <person name="Bunk B."/>
            <person name="Schulz-Vogt H.N."/>
        </authorList>
    </citation>
    <scope>NUCLEOTIDE SEQUENCE [LARGE SCALE GENOMIC DNA]</scope>
    <source>
        <strain evidence="10 11">GD2</strain>
    </source>
</reference>
<evidence type="ECO:0000259" key="9">
    <source>
        <dbReference type="PROSITE" id="PS51464"/>
    </source>
</evidence>
<evidence type="ECO:0000256" key="1">
    <source>
        <dbReference type="ARBA" id="ARBA00008165"/>
    </source>
</evidence>
<dbReference type="InterPro" id="IPR035474">
    <property type="entry name" value="SIS_Kpsf"/>
</dbReference>
<evidence type="ECO:0000313" key="11">
    <source>
        <dbReference type="Proteomes" id="UP000593994"/>
    </source>
</evidence>
<keyword evidence="10" id="KW-0413">Isomerase</keyword>
<evidence type="ECO:0000256" key="3">
    <source>
        <dbReference type="ARBA" id="ARBA00023122"/>
    </source>
</evidence>
<feature type="site" description="Catalytically relevant" evidence="6">
    <location>
        <position position="102"/>
    </location>
</feature>